<accession>A0ABM9URX4</accession>
<dbReference type="Proteomes" id="UP000095488">
    <property type="component" value="Unassembled WGS sequence"/>
</dbReference>
<keyword evidence="3" id="KW-1185">Reference proteome</keyword>
<sequence length="427" mass="50782">MSNNESIYIEENTEKSTENFGDLLMEHEKETSDEKRKIINSIKELAQNSTNWKEAKIKLDALLEEYKNIPYYDQKENNMLNEELKEAKDCFFKARQEFYDKSKEHFKENENKKLELINLLKDLSYSNGLKETDELLKKYSEQFYEIGFAGKDINDKLFHEFKEIKSNLYSMRKETVKNLQKDFAVKAERKKEIIKKLKELVNNENWKKATEEFTALCNEFKSIGFSGKEGNDEISEGYANAKNEFFSKRQEYFDELKAGNRANLEARRAIIEELKGLYENENWKEASEKVKALSEKFFHIGFCGKEENENIINEFKEARDEFYALRQDYFDKINSARAHKQEEFLQGLIDKKEEFIKKLKTFIKNDEERLNDFTDRLFNGRPTSIERIENMQNIVEDIKSRLESNKAKIKQVQSEIFDLKKQIDNLK</sequence>
<evidence type="ECO:0000313" key="3">
    <source>
        <dbReference type="Proteomes" id="UP000095488"/>
    </source>
</evidence>
<dbReference type="Pfam" id="PF03993">
    <property type="entry name" value="DUF349"/>
    <property type="match status" value="4"/>
</dbReference>
<proteinExistence type="predicted"/>
<gene>
    <name evidence="2" type="ORF">ERS852473_02003</name>
</gene>
<dbReference type="InterPro" id="IPR007139">
    <property type="entry name" value="DUF349"/>
</dbReference>
<comment type="caution">
    <text evidence="2">The sequence shown here is derived from an EMBL/GenBank/DDBJ whole genome shotgun (WGS) entry which is preliminary data.</text>
</comment>
<feature type="coiled-coil region" evidence="1">
    <location>
        <begin position="388"/>
        <end position="422"/>
    </location>
</feature>
<evidence type="ECO:0000256" key="1">
    <source>
        <dbReference type="SAM" id="Coils"/>
    </source>
</evidence>
<name>A0ABM9URX4_SARVE</name>
<protein>
    <submittedName>
        <fullName evidence="2">Domain of Uncharacterized Function (DUF349)</fullName>
    </submittedName>
</protein>
<reference evidence="2 3" key="1">
    <citation type="submission" date="2015-09" db="EMBL/GenBank/DDBJ databases">
        <authorList>
            <consortium name="Pathogen Informatics"/>
        </authorList>
    </citation>
    <scope>NUCLEOTIDE SEQUENCE [LARGE SCALE GENOMIC DNA]</scope>
    <source>
        <strain evidence="2 3">2789STDY5834858</strain>
    </source>
</reference>
<dbReference type="RefSeq" id="WP_055260021.1">
    <property type="nucleotide sequence ID" value="NZ_BCMV01000016.1"/>
</dbReference>
<organism evidence="2 3">
    <name type="scientific">Sarcina ventriculi</name>
    <name type="common">Clostridium ventriculi</name>
    <dbReference type="NCBI Taxonomy" id="1267"/>
    <lineage>
        <taxon>Bacteria</taxon>
        <taxon>Bacillati</taxon>
        <taxon>Bacillota</taxon>
        <taxon>Clostridia</taxon>
        <taxon>Eubacteriales</taxon>
        <taxon>Clostridiaceae</taxon>
        <taxon>Sarcina</taxon>
    </lineage>
</organism>
<dbReference type="EMBL" id="CYZR01000007">
    <property type="protein sequence ID" value="CUO13892.1"/>
    <property type="molecule type" value="Genomic_DNA"/>
</dbReference>
<evidence type="ECO:0000313" key="2">
    <source>
        <dbReference type="EMBL" id="CUO13892.1"/>
    </source>
</evidence>
<keyword evidence="1" id="KW-0175">Coiled coil</keyword>
<dbReference type="SUPFAM" id="SSF58100">
    <property type="entry name" value="Bacterial hemolysins"/>
    <property type="match status" value="1"/>
</dbReference>